<feature type="region of interest" description="Disordered" evidence="2">
    <location>
        <begin position="289"/>
        <end position="320"/>
    </location>
</feature>
<feature type="coiled-coil region" evidence="1">
    <location>
        <begin position="52"/>
        <end position="235"/>
    </location>
</feature>
<reference evidence="4" key="3">
    <citation type="submission" date="2025-09" db="UniProtKB">
        <authorList>
            <consortium name="Ensembl"/>
        </authorList>
    </citation>
    <scope>IDENTIFICATION</scope>
</reference>
<dbReference type="Pfam" id="PF25817">
    <property type="entry name" value="ICE1_C"/>
    <property type="match status" value="1"/>
</dbReference>
<sequence>MMPGDSQSKTVAIAADATVGNCQNCSVLHQSLNEYVSSFLALKQKITVSDDSIRLQQQLEELQIKLAALEKKTADYECVQAELEEKKDALKAYGQMSEEMEKLKEEHSRTAAEKNKLEDQLKDVKELTETQSLENAQLKREKAAVENDLLKTQASLKKSQAQADRVEKLIEENATTTSIKEKLENKVGLLKDSVCTQNHQISQLTKEKTLLERHIDDLQVRLMRMERERNREYRSTTTQASVPEEPKVDKEKFRMLLENLWACVEPQQRHSANLLHLPESASKRVLPASPQNRLRSHPGNTSQSASQEISESDSHPVQTKATYTQLKSSPLKAIKQQACLHPTIAKKPRCSPKKSKRLSKKHKAEEACMDLGSSKVSLEKVLALFTPMLPCISPLPDMMETNMDSLETDAGEEQNHPTPSGDSVLPQQDEPLLITTSVSSHSPKSSAVSTEKNVESPAVTTQEVENISSEKGSKDLGQKELSDVNQTKDKSNTDAEETHLEIDMQTEQEPATVRLVSASSSSSSSSSTKPDTTVLIEVVSLNPESEKPSCNVKPTSICDTEHALGKAKEDLSETITEMDVDTSPDDVTGAETITPDDGELHRGSDMTAISEEARGVQLITTSSTSSTFTDSVRDTDAPNPNAENGLEMGKSLQDFCSLGHDSQDATVSKHLENKECIREDTDVPEDNPSSSGSSDGISRVTNENTEERLDNDSSVKPLGEEDGNQVQGTEGADVKDSPSESDGDNRPLTPCKPSPSKMEDGESDQAIVKTPSKNEVDVETLNCEILAHHVPSPSDKDKETKTVNCESLNKNTHSLCRQLSPKCLLPNVKLHTVETHPSPVKLNINVNSGFVSTDKRTLQPVLNLEEGGVIENTTVKDLPQNSLDANNHKVNKCKLGTVSPSKSSQQSDVTTNGQNKCLETSSPSPCKIREEEPSPAAGSTTAQPPHGIGHVLSEMGPPLPRLLTPLSTPPKVGKSINPRQAIGKLSFPSPMERLASPTTPVQAHLTPNSRHLRSSSLNSPLPPSSPLQFGSATPKHAVPVPGRLPVTAMNSSPSSSSSPSQENSMRILDTMYPELSAHARTLNILRGNVGLSICSSESRTLPTTVVGQMSGFKSINSSSTAFTKTETRGGKRQSISLPQPKSSKCLRLDDCSPDFSREKVPSSSSHSGEETTTPQTPRLRPQTVEAPSPSMEVREPAEKNVMVDILKKIENQHFDLLPVIQSHMYVGNLPKKPVLRGEEKEVIDEVLQSSVLKEDDMIFAILNKLKAENRDLNPNYTQALCRVYTAICRQRRDWEKAHILAYSILAEDFPDCAKLILFMVTTWPSVLSHSSSLCQAIHAVTKLKATEDLRRCLSAFLGWEKSPPCDIDELISRTLSDVRSGPSLSFTKHGRHGDDLGTKAWEHVFTLHLLCTHKKWMWTYNNVLGKELWPLMNTWVTQPRDQQAPVSDVTVATVLRLIGRLGQLGIKERCVSSVVTVANVINTFGRHGQAEGVPWEVQLAAIYCIYELSPCNPKQAMDALAGWRGDASQRVPPAVTSCINQLASVCRQVQS</sequence>
<keyword evidence="1" id="KW-0175">Coiled coil</keyword>
<feature type="domain" description="Little elongation complex subunit 1 C-terminal" evidence="3">
    <location>
        <begin position="1352"/>
        <end position="1542"/>
    </location>
</feature>
<evidence type="ECO:0000256" key="2">
    <source>
        <dbReference type="SAM" id="MobiDB-lite"/>
    </source>
</evidence>
<dbReference type="CTD" id="23379"/>
<accession>A0A671XM54</accession>
<dbReference type="GeneID" id="115567401"/>
<feature type="compositionally biased region" description="Polar residues" evidence="2">
    <location>
        <begin position="898"/>
        <end position="924"/>
    </location>
</feature>
<feature type="region of interest" description="Disordered" evidence="2">
    <location>
        <begin position="408"/>
        <end position="427"/>
    </location>
</feature>
<feature type="compositionally biased region" description="Low complexity" evidence="2">
    <location>
        <begin position="689"/>
        <end position="698"/>
    </location>
</feature>
<feature type="compositionally biased region" description="Low complexity" evidence="2">
    <location>
        <begin position="517"/>
        <end position="527"/>
    </location>
</feature>
<organism evidence="4 5">
    <name type="scientific">Sparus aurata</name>
    <name type="common">Gilthead sea bream</name>
    <dbReference type="NCBI Taxonomy" id="8175"/>
    <lineage>
        <taxon>Eukaryota</taxon>
        <taxon>Metazoa</taxon>
        <taxon>Chordata</taxon>
        <taxon>Craniata</taxon>
        <taxon>Vertebrata</taxon>
        <taxon>Euteleostomi</taxon>
        <taxon>Actinopterygii</taxon>
        <taxon>Neopterygii</taxon>
        <taxon>Teleostei</taxon>
        <taxon>Neoteleostei</taxon>
        <taxon>Acanthomorphata</taxon>
        <taxon>Eupercaria</taxon>
        <taxon>Spariformes</taxon>
        <taxon>Sparidae</taxon>
        <taxon>Sparus</taxon>
    </lineage>
</organism>
<dbReference type="InParanoid" id="A0A671XM54"/>
<reference evidence="4" key="1">
    <citation type="submission" date="2021-04" db="EMBL/GenBank/DDBJ databases">
        <authorList>
            <consortium name="Wellcome Sanger Institute Data Sharing"/>
        </authorList>
    </citation>
    <scope>NUCLEOTIDE SEQUENCE [LARGE SCALE GENOMIC DNA]</scope>
</reference>
<feature type="compositionally biased region" description="Low complexity" evidence="2">
    <location>
        <begin position="1051"/>
        <end position="1060"/>
    </location>
</feature>
<feature type="compositionally biased region" description="Polar residues" evidence="2">
    <location>
        <begin position="1133"/>
        <end position="1142"/>
    </location>
</feature>
<feature type="compositionally biased region" description="Polar residues" evidence="2">
    <location>
        <begin position="1115"/>
        <end position="1124"/>
    </location>
</feature>
<dbReference type="OMA" id="KIENQCF"/>
<evidence type="ECO:0000256" key="1">
    <source>
        <dbReference type="SAM" id="Coils"/>
    </source>
</evidence>
<gene>
    <name evidence="4" type="primary">ice1</name>
</gene>
<feature type="compositionally biased region" description="Basic and acidic residues" evidence="2">
    <location>
        <begin position="1146"/>
        <end position="1160"/>
    </location>
</feature>
<dbReference type="GeneTree" id="ENSGT00950000183199"/>
<dbReference type="OrthoDB" id="2238957at2759"/>
<proteinExistence type="predicted"/>
<keyword evidence="5" id="KW-1185">Reference proteome</keyword>
<feature type="compositionally biased region" description="Low complexity" evidence="2">
    <location>
        <begin position="437"/>
        <end position="450"/>
    </location>
</feature>
<dbReference type="Proteomes" id="UP000472265">
    <property type="component" value="Chromosome 17"/>
</dbReference>
<feature type="compositionally biased region" description="Low complexity" evidence="2">
    <location>
        <begin position="620"/>
        <end position="630"/>
    </location>
</feature>
<feature type="region of interest" description="Disordered" evidence="2">
    <location>
        <begin position="437"/>
        <end position="531"/>
    </location>
</feature>
<reference evidence="4" key="2">
    <citation type="submission" date="2025-08" db="UniProtKB">
        <authorList>
            <consortium name="Ensembl"/>
        </authorList>
    </citation>
    <scope>IDENTIFICATION</scope>
</reference>
<feature type="region of interest" description="Disordered" evidence="2">
    <location>
        <begin position="570"/>
        <end position="602"/>
    </location>
</feature>
<dbReference type="PANTHER" id="PTHR11852">
    <property type="entry name" value="PLATELET-ACTIVATING FACTOR ACETYLHYDROLASE"/>
    <property type="match status" value="1"/>
</dbReference>
<dbReference type="InterPro" id="IPR057881">
    <property type="entry name" value="ICE1_C"/>
</dbReference>
<feature type="compositionally biased region" description="Basic and acidic residues" evidence="2">
    <location>
        <begin position="661"/>
        <end position="681"/>
    </location>
</feature>
<feature type="region of interest" description="Disordered" evidence="2">
    <location>
        <begin position="896"/>
        <end position="977"/>
    </location>
</feature>
<dbReference type="PANTHER" id="PTHR11852:SF4">
    <property type="entry name" value="LITTLE ELONGATION COMPLEX SUBUNIT 1"/>
    <property type="match status" value="1"/>
</dbReference>
<evidence type="ECO:0000313" key="5">
    <source>
        <dbReference type="Proteomes" id="UP000472265"/>
    </source>
</evidence>
<dbReference type="RefSeq" id="XP_030249807.1">
    <property type="nucleotide sequence ID" value="XM_030393947.1"/>
</dbReference>
<feature type="region of interest" description="Disordered" evidence="2">
    <location>
        <begin position="1115"/>
        <end position="1194"/>
    </location>
</feature>
<name>A0A671XM54_SPAAU</name>
<evidence type="ECO:0000313" key="4">
    <source>
        <dbReference type="Ensembl" id="ENSSAUP00010052160.1"/>
    </source>
</evidence>
<evidence type="ECO:0000259" key="3">
    <source>
        <dbReference type="Pfam" id="PF25817"/>
    </source>
</evidence>
<feature type="region of interest" description="Disordered" evidence="2">
    <location>
        <begin position="618"/>
        <end position="773"/>
    </location>
</feature>
<feature type="compositionally biased region" description="Basic and acidic residues" evidence="2">
    <location>
        <begin position="471"/>
        <end position="502"/>
    </location>
</feature>
<feature type="region of interest" description="Disordered" evidence="2">
    <location>
        <begin position="989"/>
        <end position="1063"/>
    </location>
</feature>
<feature type="compositionally biased region" description="Low complexity" evidence="2">
    <location>
        <begin position="1162"/>
        <end position="1183"/>
    </location>
</feature>
<feature type="compositionally biased region" description="Polar residues" evidence="2">
    <location>
        <begin position="458"/>
        <end position="470"/>
    </location>
</feature>
<protein>
    <recommendedName>
        <fullName evidence="3">Little elongation complex subunit 1 C-terminal domain-containing protein</fullName>
    </recommendedName>
</protein>
<feature type="compositionally biased region" description="Low complexity" evidence="2">
    <location>
        <begin position="961"/>
        <end position="970"/>
    </location>
</feature>
<dbReference type="Ensembl" id="ENSSAUT00010054849.1">
    <property type="protein sequence ID" value="ENSSAUP00010052160.1"/>
    <property type="gene ID" value="ENSSAUG00010021644.1"/>
</dbReference>